<evidence type="ECO:0000313" key="4">
    <source>
        <dbReference type="RefSeq" id="XP_033538977.1"/>
    </source>
</evidence>
<keyword evidence="1" id="KW-0175">Coiled coil</keyword>
<reference evidence="4" key="3">
    <citation type="submission" date="2025-04" db="UniProtKB">
        <authorList>
            <consortium name="RefSeq"/>
        </authorList>
    </citation>
    <scope>IDENTIFICATION</scope>
    <source>
        <strain evidence="4">CBS 781.70</strain>
    </source>
</reference>
<organism evidence="2">
    <name type="scientific">Eremomyces bilateralis CBS 781.70</name>
    <dbReference type="NCBI Taxonomy" id="1392243"/>
    <lineage>
        <taxon>Eukaryota</taxon>
        <taxon>Fungi</taxon>
        <taxon>Dikarya</taxon>
        <taxon>Ascomycota</taxon>
        <taxon>Pezizomycotina</taxon>
        <taxon>Dothideomycetes</taxon>
        <taxon>Dothideomycetes incertae sedis</taxon>
        <taxon>Eremomycetales</taxon>
        <taxon>Eremomycetaceae</taxon>
        <taxon>Eremomyces</taxon>
    </lineage>
</organism>
<proteinExistence type="predicted"/>
<dbReference type="Proteomes" id="UP000504638">
    <property type="component" value="Unplaced"/>
</dbReference>
<evidence type="ECO:0000313" key="2">
    <source>
        <dbReference type="EMBL" id="KAF1817346.1"/>
    </source>
</evidence>
<evidence type="ECO:0000256" key="1">
    <source>
        <dbReference type="SAM" id="Coils"/>
    </source>
</evidence>
<protein>
    <submittedName>
        <fullName evidence="2 4">Uncharacterized protein</fullName>
    </submittedName>
</protein>
<accession>A0A6G1GHD2</accession>
<name>A0A6G1GHD2_9PEZI</name>
<keyword evidence="3" id="KW-1185">Reference proteome</keyword>
<dbReference type="EMBL" id="ML975149">
    <property type="protein sequence ID" value="KAF1817346.1"/>
    <property type="molecule type" value="Genomic_DNA"/>
</dbReference>
<reference evidence="4" key="2">
    <citation type="submission" date="2020-04" db="EMBL/GenBank/DDBJ databases">
        <authorList>
            <consortium name="NCBI Genome Project"/>
        </authorList>
    </citation>
    <scope>NUCLEOTIDE SEQUENCE</scope>
    <source>
        <strain evidence="4">CBS 781.70</strain>
    </source>
</reference>
<dbReference type="RefSeq" id="XP_033538977.1">
    <property type="nucleotide sequence ID" value="XM_033673988.1"/>
</dbReference>
<reference evidence="2 4" key="1">
    <citation type="submission" date="2020-01" db="EMBL/GenBank/DDBJ databases">
        <authorList>
            <consortium name="DOE Joint Genome Institute"/>
            <person name="Haridas S."/>
            <person name="Albert R."/>
            <person name="Binder M."/>
            <person name="Bloem J."/>
            <person name="Labutti K."/>
            <person name="Salamov A."/>
            <person name="Andreopoulos B."/>
            <person name="Baker S.E."/>
            <person name="Barry K."/>
            <person name="Bills G."/>
            <person name="Bluhm B.H."/>
            <person name="Cannon C."/>
            <person name="Castanera R."/>
            <person name="Culley D.E."/>
            <person name="Daum C."/>
            <person name="Ezra D."/>
            <person name="Gonzalez J.B."/>
            <person name="Henrissat B."/>
            <person name="Kuo A."/>
            <person name="Liang C."/>
            <person name="Lipzen A."/>
            <person name="Lutzoni F."/>
            <person name="Magnuson J."/>
            <person name="Mondo S."/>
            <person name="Nolan M."/>
            <person name="Ohm R."/>
            <person name="Pangilinan J."/>
            <person name="Park H.-J."/>
            <person name="Ramirez L."/>
            <person name="Alfaro M."/>
            <person name="Sun H."/>
            <person name="Tritt A."/>
            <person name="Yoshinaga Y."/>
            <person name="Zwiers L.-H."/>
            <person name="Turgeon B.G."/>
            <person name="Goodwin S.B."/>
            <person name="Spatafora J.W."/>
            <person name="Crous P.W."/>
            <person name="Grigoriev I.V."/>
        </authorList>
    </citation>
    <scope>NUCLEOTIDE SEQUENCE</scope>
    <source>
        <strain evidence="2 4">CBS 781.70</strain>
    </source>
</reference>
<gene>
    <name evidence="2 4" type="ORF">P152DRAFT_15779</name>
</gene>
<dbReference type="GeneID" id="54414558"/>
<dbReference type="AlphaFoldDB" id="A0A6G1GHD2"/>
<feature type="coiled-coil region" evidence="1">
    <location>
        <begin position="103"/>
        <end position="137"/>
    </location>
</feature>
<sequence length="340" mass="37929">MWEAIHKIQEAQDSIVKAFESTSTVVKALKDSNERTLRSVASHSTRIQAMENGMERTPSSPAMAVNEQKARALLEGPSKAQTSMTLFGSPKKANNDRLSLLSTDTVNRMMKEMAERVAALERENGQMMNDMRKLKEEFTHDLRLLRKDGDWVCNKVKDLADRLYTVEGDCTQLWRKTQGLELRGDTSGNYPACYGSEHGLFKNKIHNLEARCDSLKKKLGDFEGRLNWLHVPSKPIIAVGEHESDPAIRQALKDITTPREDLADIGTARLPMSVTGSEVSSIRSALAETRTKAIQDQVSNKAAICNLVQSVGLLWEVMMSIDTSHTLQGKKHRLDVSALP</sequence>
<evidence type="ECO:0000313" key="3">
    <source>
        <dbReference type="Proteomes" id="UP000504638"/>
    </source>
</evidence>